<accession>A0A1H5S9Y2</accession>
<keyword evidence="6" id="KW-0732">Signal</keyword>
<dbReference type="InterPro" id="IPR014756">
    <property type="entry name" value="Ig_E-set"/>
</dbReference>
<evidence type="ECO:0000313" key="9">
    <source>
        <dbReference type="EMBL" id="SEF47433.1"/>
    </source>
</evidence>
<dbReference type="Gene3D" id="1.50.10.10">
    <property type="match status" value="1"/>
</dbReference>
<evidence type="ECO:0000256" key="6">
    <source>
        <dbReference type="SAM" id="SignalP"/>
    </source>
</evidence>
<evidence type="ECO:0000256" key="4">
    <source>
        <dbReference type="ARBA" id="ARBA00023295"/>
    </source>
</evidence>
<evidence type="ECO:0000256" key="5">
    <source>
        <dbReference type="ARBA" id="ARBA00023326"/>
    </source>
</evidence>
<sequence>MPSVRVGTARHAMWSRAALAAASGLTAAGVLAALSLTGGTAQAAAATRGLVRVNQVGYAAGGTQEAFLLAEAPVKSATWRLVGAGGRTVASGRAGADLGRWNAAYPAVYPIDFGAFRTPGRYHLVVGGGATATSPDFTLGTPKAVFGKPAADTTAFFRAQRDGAGTVPGQLGRAPAHLNDAHASVYAWPTFTDPDESDAIEAAPKRIGGPVDVSGGWFDAGDYLKFTETTSYAVAAMEIAARDGGGGAASSPAAEARYGLDWLDKMWDGRTRTLYIQVGLGSGTADGSVVGDHDVWRLPQLDDSDNAHPFLKNRPVFEAAPPGSRISPNQAGRLAADFALAAQSCARTDPARARGYLATAAQIYGLADTHPGALVTTVPSGYYPETSWQDDLAFGGAELALAAQQLHDPRAGAWLAQGTKWAKGHQSEAGGDTLNMYDTSALADLDLARAIRAAGPTGGLAATARQLTGYVRGQLATGRARAQADPFHAGAVYDDFDADSHTLGLAATARLYAAATGDHSFDRFAVRQLDWVLGANPWGSSFVVGEGTTFPQCTAGELGNLAGSLDGKRPLEVGAIVNGPNGSGQFEGGLGDYLDGMRACPPSGEPFAAFTGHGSTYADDVRSWQSSEPALDMDASGLLAFTLSAGRA</sequence>
<dbReference type="EMBL" id="FNVU01000001">
    <property type="protein sequence ID" value="SEF47433.1"/>
    <property type="molecule type" value="Genomic_DNA"/>
</dbReference>
<protein>
    <submittedName>
        <fullName evidence="9">Endoglucanase</fullName>
    </submittedName>
</protein>
<dbReference type="AlphaFoldDB" id="A0A1H5S9Y2"/>
<organism evidence="9 10">
    <name type="scientific">Actinacidiphila yanglinensis</name>
    <dbReference type="NCBI Taxonomy" id="310779"/>
    <lineage>
        <taxon>Bacteria</taxon>
        <taxon>Bacillati</taxon>
        <taxon>Actinomycetota</taxon>
        <taxon>Actinomycetes</taxon>
        <taxon>Kitasatosporales</taxon>
        <taxon>Streptomycetaceae</taxon>
        <taxon>Actinacidiphila</taxon>
    </lineage>
</organism>
<evidence type="ECO:0000259" key="8">
    <source>
        <dbReference type="Pfam" id="PF02927"/>
    </source>
</evidence>
<proteinExistence type="inferred from homology"/>
<evidence type="ECO:0000256" key="3">
    <source>
        <dbReference type="ARBA" id="ARBA00023277"/>
    </source>
</evidence>
<dbReference type="InterPro" id="IPR008928">
    <property type="entry name" value="6-hairpin_glycosidase_sf"/>
</dbReference>
<evidence type="ECO:0000259" key="7">
    <source>
        <dbReference type="Pfam" id="PF00759"/>
    </source>
</evidence>
<dbReference type="SUPFAM" id="SSF81296">
    <property type="entry name" value="E set domains"/>
    <property type="match status" value="1"/>
</dbReference>
<feature type="domain" description="Glycoside hydrolase family 9" evidence="7">
    <location>
        <begin position="149"/>
        <end position="636"/>
    </location>
</feature>
<feature type="signal peptide" evidence="6">
    <location>
        <begin position="1"/>
        <end position="32"/>
    </location>
</feature>
<comment type="similarity">
    <text evidence="1">Belongs to the glycosyl hydrolase 9 (cellulase E) family.</text>
</comment>
<dbReference type="InterPro" id="IPR001701">
    <property type="entry name" value="Glyco_hydro_9"/>
</dbReference>
<evidence type="ECO:0000256" key="2">
    <source>
        <dbReference type="ARBA" id="ARBA00022801"/>
    </source>
</evidence>
<keyword evidence="5" id="KW-0624">Polysaccharide degradation</keyword>
<gene>
    <name evidence="9" type="ORF">SAMN05216223_10153</name>
</gene>
<name>A0A1H5S9Y2_9ACTN</name>
<dbReference type="Proteomes" id="UP000236754">
    <property type="component" value="Unassembled WGS sequence"/>
</dbReference>
<dbReference type="Pfam" id="PF00759">
    <property type="entry name" value="Glyco_hydro_9"/>
    <property type="match status" value="1"/>
</dbReference>
<dbReference type="Pfam" id="PF02927">
    <property type="entry name" value="CelD_N"/>
    <property type="match status" value="1"/>
</dbReference>
<dbReference type="Gene3D" id="2.60.40.10">
    <property type="entry name" value="Immunoglobulins"/>
    <property type="match status" value="1"/>
</dbReference>
<reference evidence="9 10" key="1">
    <citation type="submission" date="2016-10" db="EMBL/GenBank/DDBJ databases">
        <authorList>
            <person name="de Groot N.N."/>
        </authorList>
    </citation>
    <scope>NUCLEOTIDE SEQUENCE [LARGE SCALE GENOMIC DNA]</scope>
    <source>
        <strain evidence="9 10">CGMCC 4.2023</strain>
    </source>
</reference>
<dbReference type="SUPFAM" id="SSF48208">
    <property type="entry name" value="Six-hairpin glycosidases"/>
    <property type="match status" value="1"/>
</dbReference>
<dbReference type="GO" id="GO:0000272">
    <property type="term" value="P:polysaccharide catabolic process"/>
    <property type="evidence" value="ECO:0007669"/>
    <property type="project" value="UniProtKB-KW"/>
</dbReference>
<evidence type="ECO:0000256" key="1">
    <source>
        <dbReference type="ARBA" id="ARBA00007072"/>
    </source>
</evidence>
<keyword evidence="10" id="KW-1185">Reference proteome</keyword>
<dbReference type="InterPro" id="IPR013783">
    <property type="entry name" value="Ig-like_fold"/>
</dbReference>
<feature type="domain" description="Cellulase Ig-like" evidence="8">
    <location>
        <begin position="50"/>
        <end position="128"/>
    </location>
</feature>
<keyword evidence="3" id="KW-0119">Carbohydrate metabolism</keyword>
<keyword evidence="2" id="KW-0378">Hydrolase</keyword>
<dbReference type="RefSeq" id="WP_200823093.1">
    <property type="nucleotide sequence ID" value="NZ_FNVU01000001.1"/>
</dbReference>
<dbReference type="InterPro" id="IPR012341">
    <property type="entry name" value="6hp_glycosidase-like_sf"/>
</dbReference>
<dbReference type="InterPro" id="IPR004197">
    <property type="entry name" value="Cellulase_Ig-like"/>
</dbReference>
<evidence type="ECO:0000313" key="10">
    <source>
        <dbReference type="Proteomes" id="UP000236754"/>
    </source>
</evidence>
<dbReference type="GO" id="GO:0008810">
    <property type="term" value="F:cellulase activity"/>
    <property type="evidence" value="ECO:0007669"/>
    <property type="project" value="InterPro"/>
</dbReference>
<feature type="chain" id="PRO_5039252520" evidence="6">
    <location>
        <begin position="33"/>
        <end position="648"/>
    </location>
</feature>
<dbReference type="CDD" id="cd02850">
    <property type="entry name" value="E_set_Cellulase_N"/>
    <property type="match status" value="1"/>
</dbReference>
<dbReference type="PANTHER" id="PTHR22298">
    <property type="entry name" value="ENDO-1,4-BETA-GLUCANASE"/>
    <property type="match status" value="1"/>
</dbReference>
<keyword evidence="4" id="KW-0326">Glycosidase</keyword>